<accession>A0A5C5GJL1</accession>
<dbReference type="RefSeq" id="WP_140194324.1">
    <property type="nucleotide sequence ID" value="NZ_CP065915.1"/>
</dbReference>
<reference evidence="2 3" key="1">
    <citation type="submission" date="2019-06" db="EMBL/GenBank/DDBJ databases">
        <title>Genome of new Rhodobacteraceae sp. SM1903.</title>
        <authorList>
            <person name="Ren X."/>
        </authorList>
    </citation>
    <scope>NUCLEOTIDE SEQUENCE [LARGE SCALE GENOMIC DNA]</scope>
    <source>
        <strain evidence="2 3">SM1903</strain>
    </source>
</reference>
<keyword evidence="2" id="KW-0808">Transferase</keyword>
<keyword evidence="1" id="KW-0812">Transmembrane</keyword>
<protein>
    <submittedName>
        <fullName evidence="2">Aspartate carbamoyltransferase catalytic subunit</fullName>
    </submittedName>
</protein>
<proteinExistence type="predicted"/>
<dbReference type="OrthoDB" id="199424at2"/>
<dbReference type="GO" id="GO:0016740">
    <property type="term" value="F:transferase activity"/>
    <property type="evidence" value="ECO:0007669"/>
    <property type="project" value="UniProtKB-KW"/>
</dbReference>
<evidence type="ECO:0000313" key="2">
    <source>
        <dbReference type="EMBL" id="TNY33636.1"/>
    </source>
</evidence>
<feature type="transmembrane region" description="Helical" evidence="1">
    <location>
        <begin position="75"/>
        <end position="96"/>
    </location>
</feature>
<feature type="transmembrane region" description="Helical" evidence="1">
    <location>
        <begin position="34"/>
        <end position="55"/>
    </location>
</feature>
<dbReference type="AlphaFoldDB" id="A0A5C5GJL1"/>
<dbReference type="EMBL" id="VFFF01000001">
    <property type="protein sequence ID" value="TNY33636.1"/>
    <property type="molecule type" value="Genomic_DNA"/>
</dbReference>
<sequence length="199" mass="22618">MTATISTAPSGWEGILDDGETVRWQGRPRSGLSFAGYNLFEGLMGGVFVVFSLFWMSMAFSMGPPRDAPGPFALFPYFGLIFLFIGLWNAIGRFLWSSYLMTRTYYTLTDKRAFIAVDHPFRGRTLSDWPIDETTEIRLFDGDPATVRFAYDTRTVTSSRNGRRRTRTVRTPIEFARIDDGREVYRIMRGIKMAAEGNG</sequence>
<keyword evidence="1" id="KW-0472">Membrane</keyword>
<organism evidence="2 3">
    <name type="scientific">Pelagovum pacificum</name>
    <dbReference type="NCBI Taxonomy" id="2588711"/>
    <lineage>
        <taxon>Bacteria</taxon>
        <taxon>Pseudomonadati</taxon>
        <taxon>Pseudomonadota</taxon>
        <taxon>Alphaproteobacteria</taxon>
        <taxon>Rhodobacterales</taxon>
        <taxon>Paracoccaceae</taxon>
        <taxon>Pelagovum</taxon>
    </lineage>
</organism>
<name>A0A5C5GJL1_9RHOB</name>
<evidence type="ECO:0000313" key="3">
    <source>
        <dbReference type="Proteomes" id="UP000314011"/>
    </source>
</evidence>
<gene>
    <name evidence="2" type="ORF">FHY64_10290</name>
</gene>
<comment type="caution">
    <text evidence="2">The sequence shown here is derived from an EMBL/GenBank/DDBJ whole genome shotgun (WGS) entry which is preliminary data.</text>
</comment>
<keyword evidence="3" id="KW-1185">Reference proteome</keyword>
<dbReference type="Proteomes" id="UP000314011">
    <property type="component" value="Unassembled WGS sequence"/>
</dbReference>
<keyword evidence="1" id="KW-1133">Transmembrane helix</keyword>
<evidence type="ECO:0000256" key="1">
    <source>
        <dbReference type="SAM" id="Phobius"/>
    </source>
</evidence>